<feature type="domain" description="HTH tetR-type" evidence="5">
    <location>
        <begin position="8"/>
        <end position="68"/>
    </location>
</feature>
<evidence type="ECO:0000313" key="6">
    <source>
        <dbReference type="EMBL" id="CAG7636562.1"/>
    </source>
</evidence>
<keyword evidence="7" id="KW-1185">Reference proteome</keyword>
<dbReference type="Pfam" id="PF00440">
    <property type="entry name" value="TetR_N"/>
    <property type="match status" value="1"/>
</dbReference>
<name>A0ABN7TLL2_9BACL</name>
<dbReference type="PANTHER" id="PTHR47506:SF3">
    <property type="entry name" value="HTH-TYPE TRANSCRIPTIONAL REGULATOR LMRA"/>
    <property type="match status" value="1"/>
</dbReference>
<evidence type="ECO:0000256" key="1">
    <source>
        <dbReference type="ARBA" id="ARBA00023015"/>
    </source>
</evidence>
<dbReference type="PROSITE" id="PS50977">
    <property type="entry name" value="HTH_TETR_2"/>
    <property type="match status" value="1"/>
</dbReference>
<keyword evidence="2 4" id="KW-0238">DNA-binding</keyword>
<dbReference type="Proteomes" id="UP000730618">
    <property type="component" value="Unassembled WGS sequence"/>
</dbReference>
<sequence length="191" mass="21471">MVEGVKKESAKERILRVAADLFYREGIRAVGIDRIIMESGVAKASFYRNFATKDELIVAYLEYRHSLSIANVEHAKRKHPDSPIDQLNALVEGLAERMGKYENRGCPFLNTAVEFPDTDHPGYKKAVACREELWNIIEAIAQQAGARDPVELVAHIRMLSSGAIMISYMNRTSQSESFLGAARLLIERQFA</sequence>
<reference evidence="6 7" key="1">
    <citation type="submission" date="2021-06" db="EMBL/GenBank/DDBJ databases">
        <authorList>
            <person name="Criscuolo A."/>
        </authorList>
    </citation>
    <scope>NUCLEOTIDE SEQUENCE [LARGE SCALE GENOMIC DNA]</scope>
    <source>
        <strain evidence="7">CIP 111802</strain>
    </source>
</reference>
<organism evidence="6 7">
    <name type="scientific">Paenibacillus allorhizosphaerae</name>
    <dbReference type="NCBI Taxonomy" id="2849866"/>
    <lineage>
        <taxon>Bacteria</taxon>
        <taxon>Bacillati</taxon>
        <taxon>Bacillota</taxon>
        <taxon>Bacilli</taxon>
        <taxon>Bacillales</taxon>
        <taxon>Paenibacillaceae</taxon>
        <taxon>Paenibacillus</taxon>
    </lineage>
</organism>
<gene>
    <name evidence="6" type="ORF">PAECIP111802_02266</name>
</gene>
<comment type="caution">
    <text evidence="6">The sequence shown here is derived from an EMBL/GenBank/DDBJ whole genome shotgun (WGS) entry which is preliminary data.</text>
</comment>
<protein>
    <recommendedName>
        <fullName evidence="5">HTH tetR-type domain-containing protein</fullName>
    </recommendedName>
</protein>
<dbReference type="EMBL" id="CAJVCE010000005">
    <property type="protein sequence ID" value="CAG7636562.1"/>
    <property type="molecule type" value="Genomic_DNA"/>
</dbReference>
<dbReference type="PANTHER" id="PTHR47506">
    <property type="entry name" value="TRANSCRIPTIONAL REGULATORY PROTEIN"/>
    <property type="match status" value="1"/>
</dbReference>
<dbReference type="InterPro" id="IPR011075">
    <property type="entry name" value="TetR_C"/>
</dbReference>
<evidence type="ECO:0000256" key="2">
    <source>
        <dbReference type="ARBA" id="ARBA00023125"/>
    </source>
</evidence>
<feature type="DNA-binding region" description="H-T-H motif" evidence="4">
    <location>
        <begin position="31"/>
        <end position="50"/>
    </location>
</feature>
<evidence type="ECO:0000256" key="3">
    <source>
        <dbReference type="ARBA" id="ARBA00023163"/>
    </source>
</evidence>
<keyword evidence="3" id="KW-0804">Transcription</keyword>
<evidence type="ECO:0000259" key="5">
    <source>
        <dbReference type="PROSITE" id="PS50977"/>
    </source>
</evidence>
<keyword evidence="1" id="KW-0805">Transcription regulation</keyword>
<dbReference type="Pfam" id="PF16925">
    <property type="entry name" value="TetR_C_13"/>
    <property type="match status" value="1"/>
</dbReference>
<dbReference type="InterPro" id="IPR001647">
    <property type="entry name" value="HTH_TetR"/>
</dbReference>
<evidence type="ECO:0000313" key="7">
    <source>
        <dbReference type="Proteomes" id="UP000730618"/>
    </source>
</evidence>
<proteinExistence type="predicted"/>
<accession>A0ABN7TLL2</accession>
<evidence type="ECO:0000256" key="4">
    <source>
        <dbReference type="PROSITE-ProRule" id="PRU00335"/>
    </source>
</evidence>